<evidence type="ECO:0000259" key="2">
    <source>
        <dbReference type="PROSITE" id="PS51144"/>
    </source>
</evidence>
<evidence type="ECO:0000256" key="1">
    <source>
        <dbReference type="ARBA" id="ARBA00010718"/>
    </source>
</evidence>
<feature type="domain" description="Alpha-carbonic anhydrase" evidence="2">
    <location>
        <begin position="1"/>
        <end position="71"/>
    </location>
</feature>
<evidence type="ECO:0000313" key="4">
    <source>
        <dbReference type="Proteomes" id="UP001295444"/>
    </source>
</evidence>
<keyword evidence="4" id="KW-1185">Reference proteome</keyword>
<accession>A0AAD1SCS6</accession>
<feature type="non-terminal residue" evidence="3">
    <location>
        <position position="71"/>
    </location>
</feature>
<dbReference type="SUPFAM" id="SSF51069">
    <property type="entry name" value="Carbonic anhydrase"/>
    <property type="match status" value="1"/>
</dbReference>
<dbReference type="PROSITE" id="PS51144">
    <property type="entry name" value="ALPHA_CA_2"/>
    <property type="match status" value="1"/>
</dbReference>
<dbReference type="PANTHER" id="PTHR18952:SF18">
    <property type="entry name" value="CARBONIC ANHYDRASE 9"/>
    <property type="match status" value="1"/>
</dbReference>
<comment type="similarity">
    <text evidence="1">Belongs to the alpha-carbonic anhydrase family.</text>
</comment>
<dbReference type="InterPro" id="IPR023561">
    <property type="entry name" value="Carbonic_anhydrase_a-class"/>
</dbReference>
<evidence type="ECO:0000313" key="3">
    <source>
        <dbReference type="EMBL" id="CAH2297425.1"/>
    </source>
</evidence>
<dbReference type="GO" id="GO:0008270">
    <property type="term" value="F:zinc ion binding"/>
    <property type="evidence" value="ECO:0007669"/>
    <property type="project" value="InterPro"/>
</dbReference>
<dbReference type="AlphaFoldDB" id="A0AAD1SCS6"/>
<organism evidence="3 4">
    <name type="scientific">Pelobates cultripes</name>
    <name type="common">Western spadefoot toad</name>
    <dbReference type="NCBI Taxonomy" id="61616"/>
    <lineage>
        <taxon>Eukaryota</taxon>
        <taxon>Metazoa</taxon>
        <taxon>Chordata</taxon>
        <taxon>Craniata</taxon>
        <taxon>Vertebrata</taxon>
        <taxon>Euteleostomi</taxon>
        <taxon>Amphibia</taxon>
        <taxon>Batrachia</taxon>
        <taxon>Anura</taxon>
        <taxon>Pelobatoidea</taxon>
        <taxon>Pelobatidae</taxon>
        <taxon>Pelobates</taxon>
    </lineage>
</organism>
<dbReference type="GO" id="GO:0004089">
    <property type="term" value="F:carbonate dehydratase activity"/>
    <property type="evidence" value="ECO:0007669"/>
    <property type="project" value="InterPro"/>
</dbReference>
<proteinExistence type="inferred from homology"/>
<dbReference type="EMBL" id="OW240916">
    <property type="protein sequence ID" value="CAH2297425.1"/>
    <property type="molecule type" value="Genomic_DNA"/>
</dbReference>
<dbReference type="PANTHER" id="PTHR18952">
    <property type="entry name" value="CARBONIC ANHYDRASE"/>
    <property type="match status" value="1"/>
</dbReference>
<protein>
    <submittedName>
        <fullName evidence="3">Carbonic anhydrase 9-like</fullName>
    </submittedName>
</protein>
<dbReference type="GO" id="GO:0005886">
    <property type="term" value="C:plasma membrane"/>
    <property type="evidence" value="ECO:0007669"/>
    <property type="project" value="TreeGrafter"/>
</dbReference>
<dbReference type="Pfam" id="PF00194">
    <property type="entry name" value="Carb_anhydrase"/>
    <property type="match status" value="1"/>
</dbReference>
<feature type="non-terminal residue" evidence="3">
    <location>
        <position position="1"/>
    </location>
</feature>
<dbReference type="InterPro" id="IPR001148">
    <property type="entry name" value="CA_dom"/>
</dbReference>
<name>A0AAD1SCS6_PELCU</name>
<dbReference type="InterPro" id="IPR036398">
    <property type="entry name" value="CA_dom_sf"/>
</dbReference>
<reference evidence="3" key="1">
    <citation type="submission" date="2022-03" db="EMBL/GenBank/DDBJ databases">
        <authorList>
            <person name="Alioto T."/>
            <person name="Alioto T."/>
            <person name="Gomez Garrido J."/>
        </authorList>
    </citation>
    <scope>NUCLEOTIDE SEQUENCE</scope>
</reference>
<dbReference type="Gene3D" id="3.10.200.10">
    <property type="entry name" value="Alpha carbonic anhydrase"/>
    <property type="match status" value="1"/>
</dbReference>
<gene>
    <name evidence="3" type="ORF">PECUL_23A002950</name>
</gene>
<sequence>KLDRYYRYNGSLTTPPCFQSVNWTIFNQTITLSEQQLATLEDSIHSDHDHVLQMNFRQPQSLNGRLVLSSF</sequence>
<dbReference type="Proteomes" id="UP001295444">
    <property type="component" value="Chromosome 05"/>
</dbReference>